<evidence type="ECO:0000256" key="1">
    <source>
        <dbReference type="ARBA" id="ARBA00010617"/>
    </source>
</evidence>
<evidence type="ECO:0000256" key="5">
    <source>
        <dbReference type="PIRSR" id="PIRSR602401-1"/>
    </source>
</evidence>
<dbReference type="PANTHER" id="PTHR46300">
    <property type="entry name" value="P450, PUTATIVE (EUROFUNG)-RELATED-RELATED"/>
    <property type="match status" value="1"/>
</dbReference>
<name>A0A060TBU7_BLAAD</name>
<dbReference type="PANTHER" id="PTHR46300:SF9">
    <property type="entry name" value="P450, PUTATIVE-RELATED"/>
    <property type="match status" value="1"/>
</dbReference>
<gene>
    <name evidence="7" type="ORF">GNLVRS02_ARAD1D34782g</name>
</gene>
<evidence type="ECO:0000256" key="2">
    <source>
        <dbReference type="ARBA" id="ARBA00022723"/>
    </source>
</evidence>
<dbReference type="EMBL" id="HG937694">
    <property type="protein sequence ID" value="CDP38443.1"/>
    <property type="molecule type" value="Genomic_DNA"/>
</dbReference>
<dbReference type="InterPro" id="IPR050364">
    <property type="entry name" value="Cytochrome_P450_fung"/>
</dbReference>
<dbReference type="GO" id="GO:0004497">
    <property type="term" value="F:monooxygenase activity"/>
    <property type="evidence" value="ECO:0007669"/>
    <property type="project" value="InterPro"/>
</dbReference>
<dbReference type="InterPro" id="IPR001128">
    <property type="entry name" value="Cyt_P450"/>
</dbReference>
<reference evidence="7" key="2">
    <citation type="submission" date="2014-06" db="EMBL/GenBank/DDBJ databases">
        <title>The complete genome of Blastobotrys (Arxula) adeninivorans LS3 - a yeast of biotechnological interest.</title>
        <authorList>
            <person name="Kunze G."/>
            <person name="Gaillardin C."/>
            <person name="Czernicka M."/>
            <person name="Durrens P."/>
            <person name="Martin T."/>
            <person name="Boer E."/>
            <person name="Gabaldon T."/>
            <person name="Cruz J."/>
            <person name="Talla E."/>
            <person name="Marck C."/>
            <person name="Goffeau A."/>
            <person name="Barbe V."/>
            <person name="Baret P."/>
            <person name="Baronian K."/>
            <person name="Beier S."/>
            <person name="Bleykasten C."/>
            <person name="Bode R."/>
            <person name="Casaregola S."/>
            <person name="Despons L."/>
            <person name="Fairhead C."/>
            <person name="Giersberg M."/>
            <person name="Gierski P."/>
            <person name="Hahnel U."/>
            <person name="Hartmann A."/>
            <person name="Jankowska D."/>
            <person name="Jubin C."/>
            <person name="Jung P."/>
            <person name="Lafontaine I."/>
            <person name="Leh-Louis V."/>
            <person name="Lemaire M."/>
            <person name="Marcet-Houben M."/>
            <person name="Mascher M."/>
            <person name="Morel G."/>
            <person name="Richard G.-F."/>
            <person name="Riechen J."/>
            <person name="Sacerdot C."/>
            <person name="Sarkar A."/>
            <person name="Savel G."/>
            <person name="Schacherer J."/>
            <person name="Sherman D."/>
            <person name="Straub M.-L."/>
            <person name="Stein N."/>
            <person name="Thierry A."/>
            <person name="Trautwein-Schult A."/>
            <person name="Westhof E."/>
            <person name="Worch S."/>
            <person name="Dujon B."/>
            <person name="Souciet J.-L."/>
            <person name="Wincker P."/>
            <person name="Scholz U."/>
            <person name="Neuveglise N."/>
        </authorList>
    </citation>
    <scope>NUCLEOTIDE SEQUENCE</scope>
    <source>
        <strain evidence="7">LS3</strain>
    </source>
</reference>
<sequence length="541" mass="61240">MGGHVVQEILNRYDINVSKPVAVALLLGVLFTFYVILNEISRYRARIKGFKGPMGYPIFGNIPQVLGDSALKYLQWKPKYGDLFQVQLGNQPVLIVNSAAKAKEVFQTNSRCTNSRPMFHTFHTVVSSTQGYTIGSSPMSESLKRRRKLAAGAVNKPAVQTYVPHIDLESKEFVRDALERGFGGAKPVDPLPLIRRTSLNLSLTLNWGTRLNSVDDPLFDEIIQNEEHVSGFRSTTSNWQDYVPLLRLNPFDKSKAIATETRQRRDRYLKLLNGELDEKLKKKTYKPCIQANVLTDPDIKLNQAEIMSLSITMLNAGLDTVVSTMAWGVALLATRPDIQKKAFDAIRQMYSEDEILCDPADDQSCEYVMAFVKECLRFFTPLRLSLPRTVETPFVLDGHKVPQGTWFFMNSWACNHDPELYGDPENFRPERFIENPSLNHHSYGLGTRMCLGNLLGNRELYLVFMRLISSFEILEGDEKINADPLTAVEDPAALGVMPHHYKVIFKPRNEKVLKQALANHVPLKTEAPQMISYKNGQRVEA</sequence>
<dbReference type="GO" id="GO:0005506">
    <property type="term" value="F:iron ion binding"/>
    <property type="evidence" value="ECO:0007669"/>
    <property type="project" value="InterPro"/>
</dbReference>
<dbReference type="AlphaFoldDB" id="A0A060TBU7"/>
<reference evidence="7" key="1">
    <citation type="submission" date="2014-02" db="EMBL/GenBank/DDBJ databases">
        <authorList>
            <person name="Genoscope - CEA"/>
        </authorList>
    </citation>
    <scope>NUCLEOTIDE SEQUENCE</scope>
    <source>
        <strain evidence="7">LS3</strain>
    </source>
</reference>
<dbReference type="PhylomeDB" id="A0A060TBU7"/>
<organism evidence="7">
    <name type="scientific">Blastobotrys adeninivorans</name>
    <name type="common">Yeast</name>
    <name type="synonym">Arxula adeninivorans</name>
    <dbReference type="NCBI Taxonomy" id="409370"/>
    <lineage>
        <taxon>Eukaryota</taxon>
        <taxon>Fungi</taxon>
        <taxon>Dikarya</taxon>
        <taxon>Ascomycota</taxon>
        <taxon>Saccharomycotina</taxon>
        <taxon>Dipodascomycetes</taxon>
        <taxon>Dipodascales</taxon>
        <taxon>Trichomonascaceae</taxon>
        <taxon>Blastobotrys</taxon>
    </lineage>
</organism>
<evidence type="ECO:0000313" key="7">
    <source>
        <dbReference type="EMBL" id="CDP38443.1"/>
    </source>
</evidence>
<comment type="similarity">
    <text evidence="1">Belongs to the cytochrome P450 family.</text>
</comment>
<keyword evidence="6" id="KW-1133">Transmembrane helix</keyword>
<proteinExistence type="inferred from homology"/>
<feature type="transmembrane region" description="Helical" evidence="6">
    <location>
        <begin position="20"/>
        <end position="37"/>
    </location>
</feature>
<dbReference type="PRINTS" id="PR00463">
    <property type="entry name" value="EP450I"/>
</dbReference>
<feature type="binding site" description="axial binding residue" evidence="5">
    <location>
        <position position="450"/>
    </location>
    <ligand>
        <name>heme</name>
        <dbReference type="ChEBI" id="CHEBI:30413"/>
    </ligand>
    <ligandPart>
        <name>Fe</name>
        <dbReference type="ChEBI" id="CHEBI:18248"/>
    </ligandPart>
</feature>
<dbReference type="InterPro" id="IPR036396">
    <property type="entry name" value="Cyt_P450_sf"/>
</dbReference>
<accession>A0A060TBU7</accession>
<dbReference type="GO" id="GO:0016705">
    <property type="term" value="F:oxidoreductase activity, acting on paired donors, with incorporation or reduction of molecular oxygen"/>
    <property type="evidence" value="ECO:0007669"/>
    <property type="project" value="InterPro"/>
</dbReference>
<comment type="cofactor">
    <cofactor evidence="5">
        <name>heme</name>
        <dbReference type="ChEBI" id="CHEBI:30413"/>
    </cofactor>
</comment>
<evidence type="ECO:0000256" key="4">
    <source>
        <dbReference type="ARBA" id="ARBA00023004"/>
    </source>
</evidence>
<protein>
    <submittedName>
        <fullName evidence="7">ARAD1D34782p</fullName>
    </submittedName>
</protein>
<dbReference type="Gene3D" id="1.10.630.10">
    <property type="entry name" value="Cytochrome P450"/>
    <property type="match status" value="1"/>
</dbReference>
<evidence type="ECO:0000256" key="6">
    <source>
        <dbReference type="SAM" id="Phobius"/>
    </source>
</evidence>
<dbReference type="Pfam" id="PF00067">
    <property type="entry name" value="p450"/>
    <property type="match status" value="1"/>
</dbReference>
<keyword evidence="2 5" id="KW-0479">Metal-binding</keyword>
<evidence type="ECO:0000256" key="3">
    <source>
        <dbReference type="ARBA" id="ARBA00023002"/>
    </source>
</evidence>
<keyword evidence="4 5" id="KW-0408">Iron</keyword>
<keyword evidence="6" id="KW-0472">Membrane</keyword>
<keyword evidence="3" id="KW-0560">Oxidoreductase</keyword>
<dbReference type="SUPFAM" id="SSF48264">
    <property type="entry name" value="Cytochrome P450"/>
    <property type="match status" value="1"/>
</dbReference>
<dbReference type="GO" id="GO:0020037">
    <property type="term" value="F:heme binding"/>
    <property type="evidence" value="ECO:0007669"/>
    <property type="project" value="InterPro"/>
</dbReference>
<dbReference type="InterPro" id="IPR002401">
    <property type="entry name" value="Cyt_P450_E_grp-I"/>
</dbReference>
<keyword evidence="6" id="KW-0812">Transmembrane</keyword>
<keyword evidence="5" id="KW-0349">Heme</keyword>
<dbReference type="PRINTS" id="PR00385">
    <property type="entry name" value="P450"/>
</dbReference>